<evidence type="ECO:0000313" key="2">
    <source>
        <dbReference type="Proteomes" id="UP000219331"/>
    </source>
</evidence>
<dbReference type="EMBL" id="OBML01000001">
    <property type="protein sequence ID" value="SOB89410.1"/>
    <property type="molecule type" value="Genomic_DNA"/>
</dbReference>
<evidence type="ECO:0008006" key="3">
    <source>
        <dbReference type="Google" id="ProtNLM"/>
    </source>
</evidence>
<gene>
    <name evidence="1" type="ORF">SAMN05421512_101267</name>
</gene>
<dbReference type="OrthoDB" id="7956214at2"/>
<keyword evidence="2" id="KW-1185">Reference proteome</keyword>
<accession>A0A285R5N4</accession>
<proteinExistence type="predicted"/>
<reference evidence="1 2" key="1">
    <citation type="submission" date="2017-08" db="EMBL/GenBank/DDBJ databases">
        <authorList>
            <person name="de Groot N.N."/>
        </authorList>
    </citation>
    <scope>NUCLEOTIDE SEQUENCE [LARGE SCALE GENOMIC DNA]</scope>
    <source>
        <strain evidence="1 2">USBA 352</strain>
    </source>
</reference>
<protein>
    <recommendedName>
        <fullName evidence="3">Glycosyl transferase family 2</fullName>
    </recommendedName>
</protein>
<evidence type="ECO:0000313" key="1">
    <source>
        <dbReference type="EMBL" id="SOB89410.1"/>
    </source>
</evidence>
<dbReference type="RefSeq" id="WP_097173660.1">
    <property type="nucleotide sequence ID" value="NZ_OBML01000001.1"/>
</dbReference>
<name>A0A285R5N4_9HYPH</name>
<sequence length="252" mass="28750">MKSEVFNLNVFTNVASRDPSHCLAQHAVRSFFDVFGKDSRHRIVTRIFIDPNPNPDMFEPWVATIRDGLPDIPFELVQTNGMLDGFARSLEVCEGDYAMQLEHDFVFVKSRIHHSLDRMVDEMRTRGIDYLRFNKRRNRPAAFDLGLEPAGDADFPLCRISGRSNNPHILDIARYREVVLPLLKGPDGRSVGLEGGLCRYVGGGYIYGPYGHGRTVGHLDGRRLRFSDGIRRRLYLLGETLSRRSQRSQTNL</sequence>
<dbReference type="AlphaFoldDB" id="A0A285R5N4"/>
<dbReference type="Proteomes" id="UP000219331">
    <property type="component" value="Unassembled WGS sequence"/>
</dbReference>
<organism evidence="1 2">
    <name type="scientific">Stappia indica</name>
    <dbReference type="NCBI Taxonomy" id="538381"/>
    <lineage>
        <taxon>Bacteria</taxon>
        <taxon>Pseudomonadati</taxon>
        <taxon>Pseudomonadota</taxon>
        <taxon>Alphaproteobacteria</taxon>
        <taxon>Hyphomicrobiales</taxon>
        <taxon>Stappiaceae</taxon>
        <taxon>Stappia</taxon>
    </lineage>
</organism>